<protein>
    <recommendedName>
        <fullName evidence="7">Phosphatidylglycerol--prolipoprotein diacylglyceryl transferase</fullName>
        <ecNumber evidence="7">2.5.1.145</ecNumber>
    </recommendedName>
</protein>
<comment type="catalytic activity">
    <reaction evidence="7">
        <text>L-cysteinyl-[prolipoprotein] + a 1,2-diacyl-sn-glycero-3-phospho-(1'-sn-glycerol) = an S-1,2-diacyl-sn-glyceryl-L-cysteinyl-[prolipoprotein] + sn-glycerol 1-phosphate + H(+)</text>
        <dbReference type="Rhea" id="RHEA:56712"/>
        <dbReference type="Rhea" id="RHEA-COMP:14679"/>
        <dbReference type="Rhea" id="RHEA-COMP:14680"/>
        <dbReference type="ChEBI" id="CHEBI:15378"/>
        <dbReference type="ChEBI" id="CHEBI:29950"/>
        <dbReference type="ChEBI" id="CHEBI:57685"/>
        <dbReference type="ChEBI" id="CHEBI:64716"/>
        <dbReference type="ChEBI" id="CHEBI:140658"/>
        <dbReference type="EC" id="2.5.1.145"/>
    </reaction>
</comment>
<dbReference type="NCBIfam" id="TIGR00544">
    <property type="entry name" value="lgt"/>
    <property type="match status" value="1"/>
</dbReference>
<feature type="transmembrane region" description="Helical" evidence="7">
    <location>
        <begin position="98"/>
        <end position="115"/>
    </location>
</feature>
<dbReference type="AlphaFoldDB" id="A0A8J3CGG0"/>
<dbReference type="PANTHER" id="PTHR30589:SF0">
    <property type="entry name" value="PHOSPHATIDYLGLYCEROL--PROLIPOPROTEIN DIACYLGLYCERYL TRANSFERASE"/>
    <property type="match status" value="1"/>
</dbReference>
<reference evidence="8" key="1">
    <citation type="journal article" date="2014" name="Int. J. Syst. Evol. Microbiol.">
        <title>Complete genome sequence of Corynebacterium casei LMG S-19264T (=DSM 44701T), isolated from a smear-ripened cheese.</title>
        <authorList>
            <consortium name="US DOE Joint Genome Institute (JGI-PGF)"/>
            <person name="Walter F."/>
            <person name="Albersmeier A."/>
            <person name="Kalinowski J."/>
            <person name="Ruckert C."/>
        </authorList>
    </citation>
    <scope>NUCLEOTIDE SEQUENCE</scope>
    <source>
        <strain evidence="8">KCTC 32501</strain>
    </source>
</reference>
<dbReference type="HAMAP" id="MF_01147">
    <property type="entry name" value="Lgt"/>
    <property type="match status" value="1"/>
</dbReference>
<keyword evidence="9" id="KW-1185">Reference proteome</keyword>
<dbReference type="GO" id="GO:0005886">
    <property type="term" value="C:plasma membrane"/>
    <property type="evidence" value="ECO:0007669"/>
    <property type="project" value="UniProtKB-SubCell"/>
</dbReference>
<dbReference type="InterPro" id="IPR001640">
    <property type="entry name" value="Lgt"/>
</dbReference>
<keyword evidence="3 7" id="KW-0808">Transferase</keyword>
<keyword evidence="6 7" id="KW-0472">Membrane</keyword>
<feature type="transmembrane region" description="Helical" evidence="7">
    <location>
        <begin position="205"/>
        <end position="222"/>
    </location>
</feature>
<evidence type="ECO:0000313" key="9">
    <source>
        <dbReference type="Proteomes" id="UP000614287"/>
    </source>
</evidence>
<organism evidence="8 9">
    <name type="scientific">Formosimonas limnophila</name>
    <dbReference type="NCBI Taxonomy" id="1384487"/>
    <lineage>
        <taxon>Bacteria</taxon>
        <taxon>Pseudomonadati</taxon>
        <taxon>Pseudomonadota</taxon>
        <taxon>Betaproteobacteria</taxon>
        <taxon>Burkholderiales</taxon>
        <taxon>Burkholderiaceae</taxon>
        <taxon>Formosimonas</taxon>
    </lineage>
</organism>
<dbReference type="UniPathway" id="UPA00664"/>
<comment type="similarity">
    <text evidence="1 7">Belongs to the Lgt family.</text>
</comment>
<evidence type="ECO:0000256" key="1">
    <source>
        <dbReference type="ARBA" id="ARBA00007150"/>
    </source>
</evidence>
<keyword evidence="2 7" id="KW-1003">Cell membrane</keyword>
<comment type="pathway">
    <text evidence="7">Protein modification; lipoprotein biosynthesis (diacylglyceryl transfer).</text>
</comment>
<keyword evidence="5 7" id="KW-1133">Transmembrane helix</keyword>
<sequence>MALVHPQFDPVAFNLFGWPVHWYGLTYLAAFAMFLLVGKYRARKMPLLGFKPIELDDILFYGVIGVIVGGRLGYVLFYKLDDYLANPLDILKVWQGGMSFHGGFLGVLVAMRWYGRKTHRNFWEVTDFIAPMVPLGLAAGRWGNFMNGELWGRVSDKAYSWLMVFPQANGADEKLLLTQPDLLNNPTIAAVWQALGGLPRHPSQIYQLLGEGILLFIVLWLYSRKMRPMGAVSAVFVMGYGLMRFLAEFAREPDDFLGLLSGNLSMGQWLSLPMIAFGIGLMVWSYKKEAV</sequence>
<dbReference type="GO" id="GO:0042158">
    <property type="term" value="P:lipoprotein biosynthetic process"/>
    <property type="evidence" value="ECO:0007669"/>
    <property type="project" value="UniProtKB-UniRule"/>
</dbReference>
<feature type="binding site" evidence="7">
    <location>
        <position position="141"/>
    </location>
    <ligand>
        <name>a 1,2-diacyl-sn-glycero-3-phospho-(1'-sn-glycerol)</name>
        <dbReference type="ChEBI" id="CHEBI:64716"/>
    </ligand>
</feature>
<feature type="transmembrane region" description="Helical" evidence="7">
    <location>
        <begin position="58"/>
        <end position="78"/>
    </location>
</feature>
<dbReference type="Proteomes" id="UP000614287">
    <property type="component" value="Unassembled WGS sequence"/>
</dbReference>
<reference evidence="8" key="2">
    <citation type="submission" date="2020-09" db="EMBL/GenBank/DDBJ databases">
        <authorList>
            <person name="Sun Q."/>
            <person name="Kim S."/>
        </authorList>
    </citation>
    <scope>NUCLEOTIDE SEQUENCE</scope>
    <source>
        <strain evidence="8">KCTC 32501</strain>
    </source>
</reference>
<accession>A0A8J3CGG0</accession>
<gene>
    <name evidence="7 8" type="primary">lgt</name>
    <name evidence="8" type="ORF">GCM10009007_05770</name>
</gene>
<dbReference type="PANTHER" id="PTHR30589">
    <property type="entry name" value="PROLIPOPROTEIN DIACYLGLYCERYL TRANSFERASE"/>
    <property type="match status" value="1"/>
</dbReference>
<comment type="function">
    <text evidence="7">Catalyzes the transfer of the diacylglyceryl group from phosphatidylglycerol to the sulfhydryl group of the N-terminal cysteine of a prolipoprotein, the first step in the formation of mature lipoproteins.</text>
</comment>
<evidence type="ECO:0000256" key="6">
    <source>
        <dbReference type="ARBA" id="ARBA00023136"/>
    </source>
</evidence>
<dbReference type="Pfam" id="PF01790">
    <property type="entry name" value="LGT"/>
    <property type="match status" value="1"/>
</dbReference>
<evidence type="ECO:0000256" key="3">
    <source>
        <dbReference type="ARBA" id="ARBA00022679"/>
    </source>
</evidence>
<evidence type="ECO:0000256" key="2">
    <source>
        <dbReference type="ARBA" id="ARBA00022475"/>
    </source>
</evidence>
<dbReference type="PROSITE" id="PS01311">
    <property type="entry name" value="LGT"/>
    <property type="match status" value="1"/>
</dbReference>
<comment type="caution">
    <text evidence="8">The sequence shown here is derived from an EMBL/GenBank/DDBJ whole genome shotgun (WGS) entry which is preliminary data.</text>
</comment>
<keyword evidence="4 7" id="KW-0812">Transmembrane</keyword>
<evidence type="ECO:0000313" key="8">
    <source>
        <dbReference type="EMBL" id="GHA68030.1"/>
    </source>
</evidence>
<feature type="transmembrane region" description="Helical" evidence="7">
    <location>
        <begin position="267"/>
        <end position="286"/>
    </location>
</feature>
<dbReference type="EMBL" id="BMZG01000003">
    <property type="protein sequence ID" value="GHA68030.1"/>
    <property type="molecule type" value="Genomic_DNA"/>
</dbReference>
<evidence type="ECO:0000256" key="4">
    <source>
        <dbReference type="ARBA" id="ARBA00022692"/>
    </source>
</evidence>
<proteinExistence type="inferred from homology"/>
<feature type="transmembrane region" description="Helical" evidence="7">
    <location>
        <begin position="229"/>
        <end position="247"/>
    </location>
</feature>
<dbReference type="RefSeq" id="WP_189491320.1">
    <property type="nucleotide sequence ID" value="NZ_BMZG01000003.1"/>
</dbReference>
<evidence type="ECO:0000256" key="5">
    <source>
        <dbReference type="ARBA" id="ARBA00022989"/>
    </source>
</evidence>
<dbReference type="GO" id="GO:0008961">
    <property type="term" value="F:phosphatidylglycerol-prolipoprotein diacylglyceryl transferase activity"/>
    <property type="evidence" value="ECO:0007669"/>
    <property type="project" value="UniProtKB-UniRule"/>
</dbReference>
<comment type="subcellular location">
    <subcellularLocation>
        <location evidence="7">Cell membrane</location>
        <topology evidence="7">Multi-pass membrane protein</topology>
    </subcellularLocation>
</comment>
<feature type="transmembrane region" description="Helical" evidence="7">
    <location>
        <begin position="122"/>
        <end position="142"/>
    </location>
</feature>
<feature type="transmembrane region" description="Helical" evidence="7">
    <location>
        <begin position="20"/>
        <end position="37"/>
    </location>
</feature>
<name>A0A8J3CGG0_9BURK</name>
<evidence type="ECO:0000256" key="7">
    <source>
        <dbReference type="HAMAP-Rule" id="MF_01147"/>
    </source>
</evidence>
<dbReference type="EC" id="2.5.1.145" evidence="7"/>